<evidence type="ECO:0000259" key="4">
    <source>
        <dbReference type="PROSITE" id="PS50932"/>
    </source>
</evidence>
<dbReference type="InterPro" id="IPR000843">
    <property type="entry name" value="HTH_LacI"/>
</dbReference>
<dbReference type="InterPro" id="IPR010982">
    <property type="entry name" value="Lambda_DNA-bd_dom_sf"/>
</dbReference>
<accession>A0A9D2PZN6</accession>
<reference evidence="5" key="1">
    <citation type="journal article" date="2021" name="PeerJ">
        <title>Extensive microbial diversity within the chicken gut microbiome revealed by metagenomics and culture.</title>
        <authorList>
            <person name="Gilroy R."/>
            <person name="Ravi A."/>
            <person name="Getino M."/>
            <person name="Pursley I."/>
            <person name="Horton D.L."/>
            <person name="Alikhan N.F."/>
            <person name="Baker D."/>
            <person name="Gharbi K."/>
            <person name="Hall N."/>
            <person name="Watson M."/>
            <person name="Adriaenssens E.M."/>
            <person name="Foster-Nyarko E."/>
            <person name="Jarju S."/>
            <person name="Secka A."/>
            <person name="Antonio M."/>
            <person name="Oren A."/>
            <person name="Chaudhuri R.R."/>
            <person name="La Ragione R."/>
            <person name="Hildebrand F."/>
            <person name="Pallen M.J."/>
        </authorList>
    </citation>
    <scope>NUCLEOTIDE SEQUENCE</scope>
    <source>
        <strain evidence="5">CHK130-7132</strain>
    </source>
</reference>
<evidence type="ECO:0000256" key="3">
    <source>
        <dbReference type="ARBA" id="ARBA00023163"/>
    </source>
</evidence>
<dbReference type="PANTHER" id="PTHR30146:SF109">
    <property type="entry name" value="HTH-TYPE TRANSCRIPTIONAL REGULATOR GALS"/>
    <property type="match status" value="1"/>
</dbReference>
<dbReference type="Gene3D" id="3.40.50.2300">
    <property type="match status" value="2"/>
</dbReference>
<dbReference type="AlphaFoldDB" id="A0A9D2PZN6"/>
<keyword evidence="1" id="KW-0805">Transcription regulation</keyword>
<dbReference type="Gene3D" id="1.10.260.40">
    <property type="entry name" value="lambda repressor-like DNA-binding domains"/>
    <property type="match status" value="1"/>
</dbReference>
<dbReference type="CDD" id="cd01392">
    <property type="entry name" value="HTH_LacI"/>
    <property type="match status" value="1"/>
</dbReference>
<dbReference type="Pfam" id="PF00356">
    <property type="entry name" value="LacI"/>
    <property type="match status" value="1"/>
</dbReference>
<keyword evidence="2" id="KW-0238">DNA-binding</keyword>
<reference evidence="5" key="2">
    <citation type="submission" date="2021-04" db="EMBL/GenBank/DDBJ databases">
        <authorList>
            <person name="Gilroy R."/>
        </authorList>
    </citation>
    <scope>NUCLEOTIDE SEQUENCE</scope>
    <source>
        <strain evidence="5">CHK130-7132</strain>
    </source>
</reference>
<name>A0A9D2PZN6_9MICO</name>
<dbReference type="CDD" id="cd06267">
    <property type="entry name" value="PBP1_LacI_sugar_binding-like"/>
    <property type="match status" value="1"/>
</dbReference>
<proteinExistence type="predicted"/>
<evidence type="ECO:0000256" key="1">
    <source>
        <dbReference type="ARBA" id="ARBA00023015"/>
    </source>
</evidence>
<dbReference type="InterPro" id="IPR046335">
    <property type="entry name" value="LacI/GalR-like_sensor"/>
</dbReference>
<gene>
    <name evidence="5" type="ORF">H9932_11060</name>
</gene>
<dbReference type="EMBL" id="DWWC01000226">
    <property type="protein sequence ID" value="HJC70192.1"/>
    <property type="molecule type" value="Genomic_DNA"/>
</dbReference>
<dbReference type="GO" id="GO:0000976">
    <property type="term" value="F:transcription cis-regulatory region binding"/>
    <property type="evidence" value="ECO:0007669"/>
    <property type="project" value="TreeGrafter"/>
</dbReference>
<dbReference type="SUPFAM" id="SSF47413">
    <property type="entry name" value="lambda repressor-like DNA-binding domains"/>
    <property type="match status" value="1"/>
</dbReference>
<dbReference type="GO" id="GO:0003700">
    <property type="term" value="F:DNA-binding transcription factor activity"/>
    <property type="evidence" value="ECO:0007669"/>
    <property type="project" value="TreeGrafter"/>
</dbReference>
<evidence type="ECO:0000313" key="6">
    <source>
        <dbReference type="Proteomes" id="UP000823854"/>
    </source>
</evidence>
<dbReference type="PROSITE" id="PS50932">
    <property type="entry name" value="HTH_LACI_2"/>
    <property type="match status" value="1"/>
</dbReference>
<dbReference type="PROSITE" id="PS00356">
    <property type="entry name" value="HTH_LACI_1"/>
    <property type="match status" value="1"/>
</dbReference>
<evidence type="ECO:0000256" key="2">
    <source>
        <dbReference type="ARBA" id="ARBA00023125"/>
    </source>
</evidence>
<dbReference type="Pfam" id="PF13377">
    <property type="entry name" value="Peripla_BP_3"/>
    <property type="match status" value="1"/>
</dbReference>
<dbReference type="InterPro" id="IPR028082">
    <property type="entry name" value="Peripla_BP_I"/>
</dbReference>
<feature type="domain" description="HTH lacI-type" evidence="4">
    <location>
        <begin position="12"/>
        <end position="66"/>
    </location>
</feature>
<keyword evidence="3" id="KW-0804">Transcription</keyword>
<comment type="caution">
    <text evidence="5">The sequence shown here is derived from an EMBL/GenBank/DDBJ whole genome shotgun (WGS) entry which is preliminary data.</text>
</comment>
<dbReference type="SMART" id="SM00354">
    <property type="entry name" value="HTH_LACI"/>
    <property type="match status" value="1"/>
</dbReference>
<dbReference type="SUPFAM" id="SSF53822">
    <property type="entry name" value="Periplasmic binding protein-like I"/>
    <property type="match status" value="1"/>
</dbReference>
<dbReference type="Proteomes" id="UP000823854">
    <property type="component" value="Unassembled WGS sequence"/>
</dbReference>
<evidence type="ECO:0000313" key="5">
    <source>
        <dbReference type="EMBL" id="HJC70192.1"/>
    </source>
</evidence>
<dbReference type="PANTHER" id="PTHR30146">
    <property type="entry name" value="LACI-RELATED TRANSCRIPTIONAL REPRESSOR"/>
    <property type="match status" value="1"/>
</dbReference>
<protein>
    <submittedName>
        <fullName evidence="5">LacI family transcriptional regulator</fullName>
    </submittedName>
</protein>
<sequence length="354" mass="38635">MTTEPSRRRRPPRLRDVADLAGVSMKTVSNVVHGHPHVRPETRRRVQAAIDETGYRPQLAAQHLRTGSSGIVTLAVPSLTFGYFSDIAQHFIDRARELDRTVLLHTTSDGREQELEVFTGFKRRLGDGVIFNPLLIEEEIFSRYEEFPQPTVLIGEHVPDGALPRNADYVRIDNVRASADATSHLLATGRRRLAFVGALPPGPAPHPHGSAALRMTGFGQALDRHGIDPGTAPAPEVANWHRTDGRRAAHLLCAEHPEVDGIVCGNDELALGVLAGLRDRGRRVPQEVAVVGYDDSPDAPFAYPSLSSISPDKTFIARLALDMLAERIGGYEGPPRMVTAPHQLIVRDSTAAAD</sequence>
<organism evidence="5 6">
    <name type="scientific">Candidatus Brachybacterium intestinipullorum</name>
    <dbReference type="NCBI Taxonomy" id="2838512"/>
    <lineage>
        <taxon>Bacteria</taxon>
        <taxon>Bacillati</taxon>
        <taxon>Actinomycetota</taxon>
        <taxon>Actinomycetes</taxon>
        <taxon>Micrococcales</taxon>
        <taxon>Dermabacteraceae</taxon>
        <taxon>Brachybacterium</taxon>
    </lineage>
</organism>